<feature type="compositionally biased region" description="Basic residues" evidence="2">
    <location>
        <begin position="556"/>
        <end position="574"/>
    </location>
</feature>
<dbReference type="PROSITE" id="PS00674">
    <property type="entry name" value="AAA"/>
    <property type="match status" value="1"/>
</dbReference>
<dbReference type="InterPro" id="IPR003593">
    <property type="entry name" value="AAA+_ATPase"/>
</dbReference>
<keyword evidence="1" id="KW-0547">Nucleotide-binding</keyword>
<evidence type="ECO:0000256" key="1">
    <source>
        <dbReference type="RuleBase" id="RU003651"/>
    </source>
</evidence>
<feature type="compositionally biased region" description="Basic residues" evidence="2">
    <location>
        <begin position="595"/>
        <end position="606"/>
    </location>
</feature>
<feature type="region of interest" description="Disordered" evidence="2">
    <location>
        <begin position="475"/>
        <end position="607"/>
    </location>
</feature>
<dbReference type="InterPro" id="IPR027417">
    <property type="entry name" value="P-loop_NTPase"/>
</dbReference>
<dbReference type="AlphaFoldDB" id="C7CE79"/>
<feature type="compositionally biased region" description="Basic residues" evidence="2">
    <location>
        <begin position="9"/>
        <end position="20"/>
    </location>
</feature>
<dbReference type="Gene3D" id="3.40.50.300">
    <property type="entry name" value="P-loop containing nucleotide triphosphate hydrolases"/>
    <property type="match status" value="1"/>
</dbReference>
<feature type="compositionally biased region" description="Basic and acidic residues" evidence="2">
    <location>
        <begin position="624"/>
        <end position="633"/>
    </location>
</feature>
<feature type="region of interest" description="Disordered" evidence="2">
    <location>
        <begin position="756"/>
        <end position="779"/>
    </location>
</feature>
<dbReference type="SUPFAM" id="SSF52540">
    <property type="entry name" value="P-loop containing nucleoside triphosphate hydrolases"/>
    <property type="match status" value="1"/>
</dbReference>
<evidence type="ECO:0000313" key="5">
    <source>
        <dbReference type="Proteomes" id="UP000008070"/>
    </source>
</evidence>
<dbReference type="CDD" id="cd19481">
    <property type="entry name" value="RecA-like_protease"/>
    <property type="match status" value="1"/>
</dbReference>
<proteinExistence type="inferred from homology"/>
<evidence type="ECO:0000313" key="4">
    <source>
        <dbReference type="EMBL" id="CAX22783.1"/>
    </source>
</evidence>
<feature type="compositionally biased region" description="Basic and acidic residues" evidence="2">
    <location>
        <begin position="575"/>
        <end position="592"/>
    </location>
</feature>
<dbReference type="InterPro" id="IPR003960">
    <property type="entry name" value="ATPase_AAA_CS"/>
</dbReference>
<keyword evidence="1" id="KW-0067">ATP-binding</keyword>
<organism evidence="4 5">
    <name type="scientific">Methylorubrum extorquens (strain DSM 6343 / CIP 106787 / DM4)</name>
    <name type="common">Methylobacterium extorquens</name>
    <dbReference type="NCBI Taxonomy" id="661410"/>
    <lineage>
        <taxon>Bacteria</taxon>
        <taxon>Pseudomonadati</taxon>
        <taxon>Pseudomonadota</taxon>
        <taxon>Alphaproteobacteria</taxon>
        <taxon>Hyphomicrobiales</taxon>
        <taxon>Methylobacteriaceae</taxon>
        <taxon>Methylorubrum</taxon>
    </lineage>
</organism>
<feature type="domain" description="AAA+ ATPase" evidence="3">
    <location>
        <begin position="306"/>
        <end position="447"/>
    </location>
</feature>
<gene>
    <name evidence="4" type="ORF">METD_I1166</name>
</gene>
<keyword evidence="4" id="KW-0378">Hydrolase</keyword>
<dbReference type="Pfam" id="PF00004">
    <property type="entry name" value="AAA"/>
    <property type="match status" value="1"/>
</dbReference>
<dbReference type="InterPro" id="IPR003959">
    <property type="entry name" value="ATPase_AAA_core"/>
</dbReference>
<dbReference type="GO" id="GO:0005524">
    <property type="term" value="F:ATP binding"/>
    <property type="evidence" value="ECO:0007669"/>
    <property type="project" value="UniProtKB-KW"/>
</dbReference>
<accession>C7CE79</accession>
<protein>
    <submittedName>
        <fullName evidence="4">ATP-hydrolyzing enzyme</fullName>
        <ecNumber evidence="4">3.6.4.6</ecNumber>
    </submittedName>
</protein>
<dbReference type="GO" id="GO:0005886">
    <property type="term" value="C:plasma membrane"/>
    <property type="evidence" value="ECO:0007669"/>
    <property type="project" value="TreeGrafter"/>
</dbReference>
<dbReference type="PANTHER" id="PTHR23076:SF97">
    <property type="entry name" value="ATP-DEPENDENT ZINC METALLOPROTEASE YME1L1"/>
    <property type="match status" value="1"/>
</dbReference>
<feature type="region of interest" description="Disordered" evidence="2">
    <location>
        <begin position="838"/>
        <end position="878"/>
    </location>
</feature>
<feature type="region of interest" description="Disordered" evidence="2">
    <location>
        <begin position="1"/>
        <end position="28"/>
    </location>
</feature>
<dbReference type="PANTHER" id="PTHR23076">
    <property type="entry name" value="METALLOPROTEASE M41 FTSH"/>
    <property type="match status" value="1"/>
</dbReference>
<feature type="region of interest" description="Disordered" evidence="2">
    <location>
        <begin position="622"/>
        <end position="686"/>
    </location>
</feature>
<dbReference type="SMART" id="SM00382">
    <property type="entry name" value="AAA"/>
    <property type="match status" value="1"/>
</dbReference>
<dbReference type="GO" id="GO:0016887">
    <property type="term" value="F:ATP hydrolysis activity"/>
    <property type="evidence" value="ECO:0007669"/>
    <property type="project" value="InterPro"/>
</dbReference>
<evidence type="ECO:0000259" key="3">
    <source>
        <dbReference type="SMART" id="SM00382"/>
    </source>
</evidence>
<reference evidence="5" key="1">
    <citation type="journal article" date="2009" name="PLoS ONE">
        <title>Methylobacterium genome sequences: a reference blueprint to investigate microbial metabolism of C1 compounds from natural and industrial sources.</title>
        <authorList>
            <person name="Vuilleumier S."/>
            <person name="Chistoserdova L."/>
            <person name="Lee M.-C."/>
            <person name="Bringel F."/>
            <person name="Lajus A."/>
            <person name="Zhou Y."/>
            <person name="Gourion B."/>
            <person name="Barbe V."/>
            <person name="Chang J."/>
            <person name="Cruveiller S."/>
            <person name="Dossat C."/>
            <person name="Gillett W."/>
            <person name="Gruffaz C."/>
            <person name="Haugen E."/>
            <person name="Hourcade E."/>
            <person name="Levy R."/>
            <person name="Mangenot S."/>
            <person name="Muller E."/>
            <person name="Nadalig T."/>
            <person name="Pagni M."/>
            <person name="Penny C."/>
            <person name="Peyraud R."/>
            <person name="Robinson D.G."/>
            <person name="Roche D."/>
            <person name="Rouy Z."/>
            <person name="Saenampechek C."/>
            <person name="Salvignol G."/>
            <person name="Vallenet D."/>
            <person name="Wu Z."/>
            <person name="Marx C.J."/>
            <person name="Vorholt J.A."/>
            <person name="Olson M.V."/>
            <person name="Kaul R."/>
            <person name="Weissenbach J."/>
            <person name="Medigue C."/>
            <person name="Lidstrom M.E."/>
        </authorList>
    </citation>
    <scope>NUCLEOTIDE SEQUENCE [LARGE SCALE GENOMIC DNA]</scope>
    <source>
        <strain evidence="5">DSM 6343 / CIP 106787 / DM4</strain>
    </source>
</reference>
<dbReference type="Proteomes" id="UP000008070">
    <property type="component" value="Chromosome"/>
</dbReference>
<comment type="similarity">
    <text evidence="1">Belongs to the AAA ATPase family.</text>
</comment>
<sequence>MNCNDIGRPPRRRARARKPSAHPENSRDTLCRRLLHRLAFGARAHIKPGKPFHIRRSPGAEAAGGGMRDPDMVGAAVLIGSGLAAAPGLLERIDGTEPIVIVEVAQTAWIDPVAAALKVCFGSGSASEEDSGDDDRMAPMARSGAVVVAAQEARGRYGDHREAPTAAAFRKYRPLFGVVSSSCRQLPEDLLRAREERLVLGSFDSRGIALVVEHVAGARPGTDLSDEIARAVEPADLRIALHRLHGADASIERLSALVASRGRSRAADHYPRLEDMAGYGPALEWGLAVAADLAAYARGDLPWSACERGALLAAAPSSGKTLFAGLLARRAGVPLVAGSLAQWQSAGEGHLGTTLKSMRVFFEDAGKAAPCVALIDELDAFGDRRTFAYQHRDYSSQVVNGLLECLDGSCTRPGVLLIGASSLPDRIDPAILRSGRFDRRIDIPLPSSLDLAAILRHHLGSDLATEDLGHAARLAMGGTGGGLRRMGPSRARPRPTRGPGHRDRGSAPGDWTAGRRAVGRGRSQDRAPRGRACRRRPLPLPRDPRTFDTGTGRTHDRLRKHRPARRRRNARRVRGHADDAVRRQSGGDDRSRTAVGRRRRGSRRRHQACDEDACLLGIGIGTGQHRDTGRSELAEDPLPDRSGTACRLRPGLRFPDASSRATRAAGGCPPRPAASRDERNRLHPRRCRRPRLRPCRPQASRPELAKAGAVTAMSRPNLRSVPQADGSTAVFAMPSADAPIGRSAFRYRESAGPFARTYRPKRTKPGSATKIRTGWLGKPRPADALPSRWIADDTARGPPARSVVAIGRPFHDANAAIPDVRGRQGAPRCVADVGARHRLRSRARPVGGPKRSTRTGEKGLGFKSSSWRTCHDSNLEPG</sequence>
<dbReference type="GO" id="GO:0006508">
    <property type="term" value="P:proteolysis"/>
    <property type="evidence" value="ECO:0007669"/>
    <property type="project" value="TreeGrafter"/>
</dbReference>
<feature type="compositionally biased region" description="Basic and acidic residues" evidence="2">
    <location>
        <begin position="869"/>
        <end position="878"/>
    </location>
</feature>
<evidence type="ECO:0000256" key="2">
    <source>
        <dbReference type="SAM" id="MobiDB-lite"/>
    </source>
</evidence>
<dbReference type="KEGG" id="mdi:METDI1166"/>
<name>C7CE79_METED</name>
<dbReference type="GO" id="GO:0004176">
    <property type="term" value="F:ATP-dependent peptidase activity"/>
    <property type="evidence" value="ECO:0007669"/>
    <property type="project" value="TreeGrafter"/>
</dbReference>
<dbReference type="EC" id="3.6.4.6" evidence="4"/>
<dbReference type="HOGENOM" id="CLU_327557_0_0_5"/>
<dbReference type="EMBL" id="FP103042">
    <property type="protein sequence ID" value="CAX22783.1"/>
    <property type="molecule type" value="Genomic_DNA"/>
</dbReference>
<dbReference type="GO" id="GO:0030163">
    <property type="term" value="P:protein catabolic process"/>
    <property type="evidence" value="ECO:0007669"/>
    <property type="project" value="TreeGrafter"/>
</dbReference>